<dbReference type="GO" id="GO:0019288">
    <property type="term" value="P:isopentenyl diphosphate biosynthetic process, methylerythritol 4-phosphate pathway"/>
    <property type="evidence" value="ECO:0007669"/>
    <property type="project" value="UniProtKB-UniRule"/>
</dbReference>
<comment type="similarity">
    <text evidence="1 5 6">Belongs to the IspF family.</text>
</comment>
<feature type="binding site" evidence="5">
    <location>
        <begin position="61"/>
        <end position="65"/>
    </location>
    <ligand>
        <name>4-CDP-2-C-methyl-D-erythritol 2-phosphate</name>
        <dbReference type="ChEBI" id="CHEBI:57919"/>
    </ligand>
</feature>
<feature type="binding site" evidence="5">
    <location>
        <position position="10"/>
    </location>
    <ligand>
        <name>a divalent metal cation</name>
        <dbReference type="ChEBI" id="CHEBI:60240"/>
    </ligand>
</feature>
<dbReference type="Pfam" id="PF02542">
    <property type="entry name" value="YgbB"/>
    <property type="match status" value="1"/>
</dbReference>
<dbReference type="FunFam" id="3.30.1330.50:FF:000001">
    <property type="entry name" value="2-C-methyl-D-erythritol 2,4-cyclodiphosphate synthase"/>
    <property type="match status" value="1"/>
</dbReference>
<evidence type="ECO:0000256" key="4">
    <source>
        <dbReference type="ARBA" id="ARBA00023239"/>
    </source>
</evidence>
<dbReference type="PANTHER" id="PTHR43181">
    <property type="entry name" value="2-C-METHYL-D-ERYTHRITOL 2,4-CYCLODIPHOSPHATE SYNTHASE, CHLOROPLASTIC"/>
    <property type="match status" value="1"/>
</dbReference>
<dbReference type="SUPFAM" id="SSF69765">
    <property type="entry name" value="IpsF-like"/>
    <property type="match status" value="1"/>
</dbReference>
<comment type="function">
    <text evidence="5">Involved in the biosynthesis of isopentenyl diphosphate (IPP) and dimethylallyl diphosphate (DMAPP), two major building blocks of isoprenoid compounds. Catalyzes the conversion of 4-diphosphocytidyl-2-C-methyl-D-erythritol 2-phosphate (CDP-ME2P) to 2-C-methyl-D-erythritol 2,4-cyclodiphosphate (ME-CPP) with a corresponding release of cytidine 5-monophosphate (CMP).</text>
</comment>
<feature type="binding site" evidence="5">
    <location>
        <position position="42"/>
    </location>
    <ligand>
        <name>a divalent metal cation</name>
        <dbReference type="ChEBI" id="CHEBI:60240"/>
    </ligand>
</feature>
<comment type="catalytic activity">
    <reaction evidence="5 6">
        <text>4-CDP-2-C-methyl-D-erythritol 2-phosphate = 2-C-methyl-D-erythritol 2,4-cyclic diphosphate + CMP</text>
        <dbReference type="Rhea" id="RHEA:23864"/>
        <dbReference type="ChEBI" id="CHEBI:57919"/>
        <dbReference type="ChEBI" id="CHEBI:58483"/>
        <dbReference type="ChEBI" id="CHEBI:60377"/>
        <dbReference type="EC" id="4.6.1.12"/>
    </reaction>
</comment>
<feature type="binding site" evidence="5">
    <location>
        <begin position="56"/>
        <end position="58"/>
    </location>
    <ligand>
        <name>4-CDP-2-C-methyl-D-erythritol 2-phosphate</name>
        <dbReference type="ChEBI" id="CHEBI:57919"/>
    </ligand>
</feature>
<proteinExistence type="inferred from homology"/>
<dbReference type="NCBIfam" id="TIGR00151">
    <property type="entry name" value="ispF"/>
    <property type="match status" value="1"/>
</dbReference>
<comment type="cofactor">
    <cofactor evidence="5">
        <name>a divalent metal cation</name>
        <dbReference type="ChEBI" id="CHEBI:60240"/>
    </cofactor>
    <text evidence="5">Binds 1 divalent metal cation per subunit.</text>
</comment>
<evidence type="ECO:0000256" key="2">
    <source>
        <dbReference type="ARBA" id="ARBA00022723"/>
    </source>
</evidence>
<keyword evidence="2 5" id="KW-0479">Metal-binding</keyword>
<dbReference type="Proteomes" id="UP000287101">
    <property type="component" value="Unassembled WGS sequence"/>
</dbReference>
<evidence type="ECO:0000256" key="5">
    <source>
        <dbReference type="HAMAP-Rule" id="MF_00107"/>
    </source>
</evidence>
<dbReference type="EMBL" id="NGJY01000005">
    <property type="protein sequence ID" value="RSU01643.1"/>
    <property type="molecule type" value="Genomic_DNA"/>
</dbReference>
<feature type="binding site" evidence="5">
    <location>
        <begin position="100"/>
        <end position="106"/>
    </location>
    <ligand>
        <name>4-CDP-2-C-methyl-D-erythritol 2-phosphate</name>
        <dbReference type="ChEBI" id="CHEBI:57919"/>
    </ligand>
</feature>
<comment type="caution">
    <text evidence="8">The sequence shown here is derived from an EMBL/GenBank/DDBJ whole genome shotgun (WGS) entry which is preliminary data.</text>
</comment>
<dbReference type="GO" id="GO:0008685">
    <property type="term" value="F:2-C-methyl-D-erythritol 2,4-cyclodiphosphate synthase activity"/>
    <property type="evidence" value="ECO:0007669"/>
    <property type="project" value="UniProtKB-UniRule"/>
</dbReference>
<dbReference type="CDD" id="cd00554">
    <property type="entry name" value="MECDP_synthase"/>
    <property type="match status" value="1"/>
</dbReference>
<dbReference type="InterPro" id="IPR003526">
    <property type="entry name" value="MECDP_synthase"/>
</dbReference>
<organism evidence="8 9">
    <name type="scientific">Vagococcus fessus</name>
    <dbReference type="NCBI Taxonomy" id="120370"/>
    <lineage>
        <taxon>Bacteria</taxon>
        <taxon>Bacillati</taxon>
        <taxon>Bacillota</taxon>
        <taxon>Bacilli</taxon>
        <taxon>Lactobacillales</taxon>
        <taxon>Enterococcaceae</taxon>
        <taxon>Vagococcus</taxon>
    </lineage>
</organism>
<keyword evidence="3 5" id="KW-0414">Isoprene biosynthesis</keyword>
<comment type="caution">
    <text evidence="5">Lacks conserved residue(s) required for the propagation of feature annotation.</text>
</comment>
<dbReference type="UniPathway" id="UPA00056">
    <property type="reaction ID" value="UER00095"/>
</dbReference>
<dbReference type="OrthoDB" id="9804336at2"/>
<keyword evidence="9" id="KW-1185">Reference proteome</keyword>
<keyword evidence="4 5" id="KW-0456">Lyase</keyword>
<dbReference type="HAMAP" id="MF_00107">
    <property type="entry name" value="IspF"/>
    <property type="match status" value="1"/>
</dbReference>
<accession>A0A430A4I2</accession>
<name>A0A430A4I2_9ENTE</name>
<evidence type="ECO:0000256" key="1">
    <source>
        <dbReference type="ARBA" id="ARBA00008480"/>
    </source>
</evidence>
<protein>
    <recommendedName>
        <fullName evidence="5 6">2-C-methyl-D-erythritol 2,4-cyclodiphosphate synthase</fullName>
        <shortName evidence="5">MECDP-synthase</shortName>
        <shortName evidence="5">MECPP-synthase</shortName>
        <shortName evidence="5">MECPS</shortName>
        <ecNumber evidence="5 6">4.6.1.12</ecNumber>
    </recommendedName>
</protein>
<dbReference type="AlphaFoldDB" id="A0A430A4I2"/>
<feature type="domain" description="2-C-methyl-D-erythritol 2,4-cyclodiphosphate synthase" evidence="7">
    <location>
        <begin position="1"/>
        <end position="154"/>
    </location>
</feature>
<feature type="binding site" evidence="5">
    <location>
        <position position="139"/>
    </location>
    <ligand>
        <name>4-CDP-2-C-methyl-D-erythritol 2-phosphate</name>
        <dbReference type="ChEBI" id="CHEBI:57919"/>
    </ligand>
</feature>
<feature type="binding site" evidence="5">
    <location>
        <position position="8"/>
    </location>
    <ligand>
        <name>a divalent metal cation</name>
        <dbReference type="ChEBI" id="CHEBI:60240"/>
    </ligand>
</feature>
<evidence type="ECO:0000256" key="6">
    <source>
        <dbReference type="RuleBase" id="RU004395"/>
    </source>
</evidence>
<reference evidence="8 9" key="1">
    <citation type="submission" date="2017-05" db="EMBL/GenBank/DDBJ databases">
        <title>Vagococcus spp. assemblies.</title>
        <authorList>
            <person name="Gulvik C.A."/>
        </authorList>
    </citation>
    <scope>NUCLEOTIDE SEQUENCE [LARGE SCALE GENOMIC DNA]</scope>
    <source>
        <strain evidence="8 9">CCUG 41755</strain>
    </source>
</reference>
<gene>
    <name evidence="5" type="primary">ispF</name>
    <name evidence="8" type="ORF">CBF31_10480</name>
</gene>
<evidence type="ECO:0000313" key="9">
    <source>
        <dbReference type="Proteomes" id="UP000287101"/>
    </source>
</evidence>
<evidence type="ECO:0000256" key="3">
    <source>
        <dbReference type="ARBA" id="ARBA00023229"/>
    </source>
</evidence>
<feature type="binding site" evidence="5">
    <location>
        <position position="142"/>
    </location>
    <ligand>
        <name>4-CDP-2-C-methyl-D-erythritol 2-phosphate</name>
        <dbReference type="ChEBI" id="CHEBI:57919"/>
    </ligand>
</feature>
<dbReference type="GO" id="GO:0016114">
    <property type="term" value="P:terpenoid biosynthetic process"/>
    <property type="evidence" value="ECO:0007669"/>
    <property type="project" value="InterPro"/>
</dbReference>
<evidence type="ECO:0000259" key="7">
    <source>
        <dbReference type="Pfam" id="PF02542"/>
    </source>
</evidence>
<dbReference type="EC" id="4.6.1.12" evidence="5 6"/>
<dbReference type="Gene3D" id="3.30.1330.50">
    <property type="entry name" value="2-C-methyl-D-erythritol 2,4-cyclodiphosphate synthase"/>
    <property type="match status" value="1"/>
</dbReference>
<feature type="binding site" evidence="5">
    <location>
        <begin position="8"/>
        <end position="10"/>
    </location>
    <ligand>
        <name>4-CDP-2-C-methyl-D-erythritol 2-phosphate</name>
        <dbReference type="ChEBI" id="CHEBI:57919"/>
    </ligand>
</feature>
<dbReference type="RefSeq" id="WP_126832769.1">
    <property type="nucleotide sequence ID" value="NZ_CBCRYB010000008.1"/>
</dbReference>
<comment type="subunit">
    <text evidence="5">Homotrimer.</text>
</comment>
<comment type="pathway">
    <text evidence="5">Isoprenoid biosynthesis; isopentenyl diphosphate biosynthesis via DXP pathway; isopentenyl diphosphate from 1-deoxy-D-xylulose 5-phosphate: step 4/6.</text>
</comment>
<sequence length="164" mass="17621">MRIGQGFDVHELVEGRKCIIGGIEIPYEKGLLGVTDADVLIHAIIDALLGAAALGDIGQVFPETDEKVKGASSVDLLKEVCCKIEQEGFTIGNIDCTILAEKPKMLPYLTDMKKVITTVCKITTQQLNLKATTMETMGFVGREEGIGSLAVAILKTKKVGIEND</sequence>
<evidence type="ECO:0000313" key="8">
    <source>
        <dbReference type="EMBL" id="RSU01643.1"/>
    </source>
</evidence>
<dbReference type="InterPro" id="IPR036571">
    <property type="entry name" value="MECDP_synthase_sf"/>
</dbReference>
<dbReference type="PANTHER" id="PTHR43181:SF1">
    <property type="entry name" value="2-C-METHYL-D-ERYTHRITOL 2,4-CYCLODIPHOSPHATE SYNTHASE, CHLOROPLASTIC"/>
    <property type="match status" value="1"/>
</dbReference>
<feature type="site" description="Transition state stabilizer" evidence="5">
    <location>
        <position position="133"/>
    </location>
</feature>
<feature type="binding site" evidence="5">
    <location>
        <begin position="132"/>
        <end position="135"/>
    </location>
    <ligand>
        <name>4-CDP-2-C-methyl-D-erythritol 2-phosphate</name>
        <dbReference type="ChEBI" id="CHEBI:57919"/>
    </ligand>
</feature>
<dbReference type="GO" id="GO:0046872">
    <property type="term" value="F:metal ion binding"/>
    <property type="evidence" value="ECO:0007669"/>
    <property type="project" value="UniProtKB-KW"/>
</dbReference>